<dbReference type="EMBL" id="VIBQ01000075">
    <property type="protein sequence ID" value="KAB8621890.1"/>
    <property type="molecule type" value="Genomic_DNA"/>
</dbReference>
<dbReference type="AlphaFoldDB" id="A0A5N6L2W8"/>
<protein>
    <submittedName>
        <fullName evidence="2">Uncharacterized protein</fullName>
    </submittedName>
</protein>
<name>A0A5N6L2W8_9ROSI</name>
<organism evidence="2 3">
    <name type="scientific">Carpinus fangiana</name>
    <dbReference type="NCBI Taxonomy" id="176857"/>
    <lineage>
        <taxon>Eukaryota</taxon>
        <taxon>Viridiplantae</taxon>
        <taxon>Streptophyta</taxon>
        <taxon>Embryophyta</taxon>
        <taxon>Tracheophyta</taxon>
        <taxon>Spermatophyta</taxon>
        <taxon>Magnoliopsida</taxon>
        <taxon>eudicotyledons</taxon>
        <taxon>Gunneridae</taxon>
        <taxon>Pentapetalae</taxon>
        <taxon>rosids</taxon>
        <taxon>fabids</taxon>
        <taxon>Fagales</taxon>
        <taxon>Betulaceae</taxon>
        <taxon>Carpinus</taxon>
    </lineage>
</organism>
<feature type="region of interest" description="Disordered" evidence="1">
    <location>
        <begin position="290"/>
        <end position="338"/>
    </location>
</feature>
<dbReference type="Proteomes" id="UP000327013">
    <property type="component" value="Unassembled WGS sequence"/>
</dbReference>
<sequence length="418" mass="45296">MSAKPLLWSQRIALVRHNLHISHRSRDFSFFRVLQVELLLANTDHVSLLADAINASADDDSAYEAVNLNRRASHALDADTVISSLDKLAAVIANVYEDAFRTLADYIRDGYPAQASHCSSSGTAAVLENPMHETMRSAFRVEALRQRALAEAGMDKLLDSAVVLITQLPYNAQNEATAVLILGLTFTADAIALTLSQMDSLEYATNDPLRIDVATETVACVMALSISAMKGVFGLMNSSGDSDHQPALKQETEAFDPSARQNRRQSLNPIEVGGMARGWVRRLSAALTSTSLPSPDVSNSTSTAQSRQSSLASTASQSSQPTHDSHQVQPTGLPEGVHNIRMSSGIAHRLSPVPPSPTAFADSMVNPFETFEGNKGRADEQKDDPTCKSERNDFSLFARTRPDRANVESTFEHGVIMS</sequence>
<evidence type="ECO:0000313" key="3">
    <source>
        <dbReference type="Proteomes" id="UP000327013"/>
    </source>
</evidence>
<evidence type="ECO:0000256" key="1">
    <source>
        <dbReference type="SAM" id="MobiDB-lite"/>
    </source>
</evidence>
<comment type="caution">
    <text evidence="2">The sequence shown here is derived from an EMBL/GenBank/DDBJ whole genome shotgun (WGS) entry which is preliminary data.</text>
</comment>
<keyword evidence="3" id="KW-1185">Reference proteome</keyword>
<feature type="compositionally biased region" description="Low complexity" evidence="1">
    <location>
        <begin position="290"/>
        <end position="320"/>
    </location>
</feature>
<dbReference type="OrthoDB" id="5342588at2759"/>
<reference evidence="2 3" key="1">
    <citation type="submission" date="2019-06" db="EMBL/GenBank/DDBJ databases">
        <title>A chromosomal-level reference genome of Carpinus fangiana (Coryloideae, Betulaceae).</title>
        <authorList>
            <person name="Yang X."/>
            <person name="Wang Z."/>
            <person name="Zhang L."/>
            <person name="Hao G."/>
            <person name="Liu J."/>
            <person name="Yang Y."/>
        </authorList>
    </citation>
    <scope>NUCLEOTIDE SEQUENCE [LARGE SCALE GENOMIC DNA]</scope>
    <source>
        <strain evidence="2">Cfa_2016G</strain>
        <tissue evidence="2">Leaf</tissue>
    </source>
</reference>
<proteinExistence type="predicted"/>
<evidence type="ECO:0000313" key="2">
    <source>
        <dbReference type="EMBL" id="KAB8621890.1"/>
    </source>
</evidence>
<accession>A0A5N6L2W8</accession>
<gene>
    <name evidence="2" type="ORF">FH972_026001</name>
</gene>